<dbReference type="InterPro" id="IPR045584">
    <property type="entry name" value="Pilin-like"/>
</dbReference>
<evidence type="ECO:0008006" key="4">
    <source>
        <dbReference type="Google" id="ProtNLM"/>
    </source>
</evidence>
<proteinExistence type="predicted"/>
<keyword evidence="3" id="KW-1185">Reference proteome</keyword>
<reference evidence="2" key="1">
    <citation type="submission" date="2019-10" db="EMBL/GenBank/DDBJ databases">
        <title>Draft genome sequece of Microseira wollei NIES-4236.</title>
        <authorList>
            <person name="Yamaguchi H."/>
            <person name="Suzuki S."/>
            <person name="Kawachi M."/>
        </authorList>
    </citation>
    <scope>NUCLEOTIDE SEQUENCE</scope>
    <source>
        <strain evidence="2">NIES-4236</strain>
    </source>
</reference>
<evidence type="ECO:0000256" key="1">
    <source>
        <dbReference type="SAM" id="Phobius"/>
    </source>
</evidence>
<sequence length="187" mass="20330">MELGSEKSHQGYTFLEFVAIIVIVAILSGIAAPSWLGFLNAQRLNAAQAQALSIMREAQASAKREKRVWEACFRQNATEKKVQWSAHPVPASGGGMCANARWQNLIESDANQIAIATSGTARSTLFNRNNIYRIQFGYKGRVNGQLGKITFIAANQTNQNRGSKRCVVVSTLLGAIRTAGNNECNGD</sequence>
<dbReference type="AlphaFoldDB" id="A0AAV3XIN3"/>
<keyword evidence="1" id="KW-0472">Membrane</keyword>
<evidence type="ECO:0000313" key="2">
    <source>
        <dbReference type="EMBL" id="GET40845.1"/>
    </source>
</evidence>
<name>A0AAV3XIN3_9CYAN</name>
<protein>
    <recommendedName>
        <fullName evidence="4">Prepilin-type N-terminal cleavage/methylation domain-containing protein</fullName>
    </recommendedName>
</protein>
<evidence type="ECO:0000313" key="3">
    <source>
        <dbReference type="Proteomes" id="UP001050975"/>
    </source>
</evidence>
<dbReference type="Proteomes" id="UP001050975">
    <property type="component" value="Unassembled WGS sequence"/>
</dbReference>
<keyword evidence="1" id="KW-1133">Transmembrane helix</keyword>
<accession>A0AAV3XIN3</accession>
<dbReference type="SUPFAM" id="SSF54523">
    <property type="entry name" value="Pili subunits"/>
    <property type="match status" value="1"/>
</dbReference>
<keyword evidence="1" id="KW-0812">Transmembrane</keyword>
<gene>
    <name evidence="2" type="ORF">MiSe_56570</name>
</gene>
<comment type="caution">
    <text evidence="2">The sequence shown here is derived from an EMBL/GenBank/DDBJ whole genome shotgun (WGS) entry which is preliminary data.</text>
</comment>
<dbReference type="EMBL" id="BLAY01000101">
    <property type="protein sequence ID" value="GET40845.1"/>
    <property type="molecule type" value="Genomic_DNA"/>
</dbReference>
<organism evidence="2 3">
    <name type="scientific">Microseira wollei NIES-4236</name>
    <dbReference type="NCBI Taxonomy" id="2530354"/>
    <lineage>
        <taxon>Bacteria</taxon>
        <taxon>Bacillati</taxon>
        <taxon>Cyanobacteriota</taxon>
        <taxon>Cyanophyceae</taxon>
        <taxon>Oscillatoriophycideae</taxon>
        <taxon>Aerosakkonematales</taxon>
        <taxon>Aerosakkonemataceae</taxon>
        <taxon>Microseira</taxon>
    </lineage>
</organism>
<dbReference type="RefSeq" id="WP_226587010.1">
    <property type="nucleotide sequence ID" value="NZ_BLAY01000101.1"/>
</dbReference>
<dbReference type="Gene3D" id="3.30.700.10">
    <property type="entry name" value="Glycoprotein, Type 4 Pilin"/>
    <property type="match status" value="1"/>
</dbReference>
<feature type="transmembrane region" description="Helical" evidence="1">
    <location>
        <begin position="12"/>
        <end position="36"/>
    </location>
</feature>